<dbReference type="Gene3D" id="3.40.50.720">
    <property type="entry name" value="NAD(P)-binding Rossmann-like Domain"/>
    <property type="match status" value="1"/>
</dbReference>
<feature type="domain" description="Shikimate dehydrogenase substrate binding N-terminal" evidence="10">
    <location>
        <begin position="31"/>
        <end position="113"/>
    </location>
</feature>
<dbReference type="PANTHER" id="PTHR21089">
    <property type="entry name" value="SHIKIMATE DEHYDROGENASE"/>
    <property type="match status" value="1"/>
</dbReference>
<dbReference type="EMBL" id="DSKY01000022">
    <property type="protein sequence ID" value="HDY59975.1"/>
    <property type="molecule type" value="Genomic_DNA"/>
</dbReference>
<protein>
    <recommendedName>
        <fullName evidence="2 8">Shikimate dehydrogenase (NADP(+))</fullName>
        <shortName evidence="8">SDH</shortName>
        <ecNumber evidence="2 8">1.1.1.25</ecNumber>
    </recommendedName>
</protein>
<comment type="similarity">
    <text evidence="8">Belongs to the shikimate dehydrogenase family.</text>
</comment>
<dbReference type="GO" id="GO:0004764">
    <property type="term" value="F:shikimate 3-dehydrogenase (NADP+) activity"/>
    <property type="evidence" value="ECO:0007669"/>
    <property type="project" value="UniProtKB-UniRule"/>
</dbReference>
<evidence type="ECO:0000256" key="3">
    <source>
        <dbReference type="ARBA" id="ARBA00022605"/>
    </source>
</evidence>
<accession>A0A7V0Z7G6</accession>
<dbReference type="Pfam" id="PF01488">
    <property type="entry name" value="Shikimate_DH"/>
    <property type="match status" value="1"/>
</dbReference>
<feature type="domain" description="SDH C-terminal" evidence="11">
    <location>
        <begin position="249"/>
        <end position="278"/>
    </location>
</feature>
<reference evidence="12" key="1">
    <citation type="journal article" date="2020" name="mSystems">
        <title>Genome- and Community-Level Interaction Insights into Carbon Utilization and Element Cycling Functions of Hydrothermarchaeota in Hydrothermal Sediment.</title>
        <authorList>
            <person name="Zhou Z."/>
            <person name="Liu Y."/>
            <person name="Xu W."/>
            <person name="Pan J."/>
            <person name="Luo Z.H."/>
            <person name="Li M."/>
        </authorList>
    </citation>
    <scope>NUCLEOTIDE SEQUENCE [LARGE SCALE GENOMIC DNA]</scope>
    <source>
        <strain evidence="12">SpSt-258</strain>
    </source>
</reference>
<comment type="catalytic activity">
    <reaction evidence="7 8">
        <text>shikimate + NADP(+) = 3-dehydroshikimate + NADPH + H(+)</text>
        <dbReference type="Rhea" id="RHEA:17737"/>
        <dbReference type="ChEBI" id="CHEBI:15378"/>
        <dbReference type="ChEBI" id="CHEBI:16630"/>
        <dbReference type="ChEBI" id="CHEBI:36208"/>
        <dbReference type="ChEBI" id="CHEBI:57783"/>
        <dbReference type="ChEBI" id="CHEBI:58349"/>
        <dbReference type="EC" id="1.1.1.25"/>
    </reaction>
</comment>
<feature type="binding site" evidence="8">
    <location>
        <position position="256"/>
    </location>
    <ligand>
        <name>shikimate</name>
        <dbReference type="ChEBI" id="CHEBI:36208"/>
    </ligand>
</feature>
<comment type="pathway">
    <text evidence="1 8">Metabolic intermediate biosynthesis; chorismate biosynthesis; chorismate from D-erythrose 4-phosphate and phosphoenolpyruvate: step 4/7.</text>
</comment>
<dbReference type="InterPro" id="IPR013708">
    <property type="entry name" value="Shikimate_DH-bd_N"/>
</dbReference>
<feature type="binding site" evidence="8">
    <location>
        <position position="249"/>
    </location>
    <ligand>
        <name>NADP(+)</name>
        <dbReference type="ChEBI" id="CHEBI:58349"/>
    </ligand>
</feature>
<dbReference type="Pfam" id="PF08501">
    <property type="entry name" value="Shikimate_dh_N"/>
    <property type="match status" value="1"/>
</dbReference>
<comment type="caution">
    <text evidence="8">Lacks conserved residue(s) required for the propagation of feature annotation.</text>
</comment>
<feature type="binding site" evidence="8">
    <location>
        <begin position="150"/>
        <end position="154"/>
    </location>
    <ligand>
        <name>NADP(+)</name>
        <dbReference type="ChEBI" id="CHEBI:58349"/>
    </ligand>
</feature>
<evidence type="ECO:0000259" key="9">
    <source>
        <dbReference type="Pfam" id="PF01488"/>
    </source>
</evidence>
<gene>
    <name evidence="8 12" type="primary">aroE</name>
    <name evidence="12" type="ORF">ENP86_10595</name>
</gene>
<comment type="function">
    <text evidence="8">Involved in the biosynthesis of the chorismate, which leads to the biosynthesis of aromatic amino acids. Catalyzes the reversible NADPH linked reduction of 3-dehydroshikimate (DHSA) to yield shikimate (SA).</text>
</comment>
<dbReference type="UniPathway" id="UPA00053">
    <property type="reaction ID" value="UER00087"/>
</dbReference>
<keyword evidence="3 8" id="KW-0028">Amino-acid biosynthesis</keyword>
<evidence type="ECO:0000256" key="4">
    <source>
        <dbReference type="ARBA" id="ARBA00022857"/>
    </source>
</evidence>
<evidence type="ECO:0000256" key="1">
    <source>
        <dbReference type="ARBA" id="ARBA00004871"/>
    </source>
</evidence>
<evidence type="ECO:0000313" key="12">
    <source>
        <dbReference type="EMBL" id="HDY59975.1"/>
    </source>
</evidence>
<dbReference type="GO" id="GO:0019632">
    <property type="term" value="P:shikimate metabolic process"/>
    <property type="evidence" value="ECO:0007669"/>
    <property type="project" value="InterPro"/>
</dbReference>
<dbReference type="InterPro" id="IPR011342">
    <property type="entry name" value="Shikimate_DH"/>
</dbReference>
<keyword evidence="4 8" id="KW-0521">NADP</keyword>
<dbReference type="CDD" id="cd01065">
    <property type="entry name" value="NAD_bind_Shikimate_DH"/>
    <property type="match status" value="1"/>
</dbReference>
<keyword evidence="5 8" id="KW-0560">Oxidoreductase</keyword>
<feature type="domain" description="Quinate/shikimate 5-dehydrogenase/glutamyl-tRNA reductase" evidence="9">
    <location>
        <begin position="137"/>
        <end position="212"/>
    </location>
</feature>
<evidence type="ECO:0000256" key="6">
    <source>
        <dbReference type="ARBA" id="ARBA00023141"/>
    </source>
</evidence>
<dbReference type="GO" id="GO:0008652">
    <property type="term" value="P:amino acid biosynthetic process"/>
    <property type="evidence" value="ECO:0007669"/>
    <property type="project" value="UniProtKB-KW"/>
</dbReference>
<comment type="subunit">
    <text evidence="8">Homodimer.</text>
</comment>
<dbReference type="GO" id="GO:0009073">
    <property type="term" value="P:aromatic amino acid family biosynthetic process"/>
    <property type="evidence" value="ECO:0007669"/>
    <property type="project" value="UniProtKB-KW"/>
</dbReference>
<feature type="binding site" evidence="8">
    <location>
        <begin position="39"/>
        <end position="41"/>
    </location>
    <ligand>
        <name>shikimate</name>
        <dbReference type="ChEBI" id="CHEBI:36208"/>
    </ligand>
</feature>
<feature type="binding site" evidence="8">
    <location>
        <position position="111"/>
    </location>
    <ligand>
        <name>shikimate</name>
        <dbReference type="ChEBI" id="CHEBI:36208"/>
    </ligand>
</feature>
<feature type="binding site" evidence="8">
    <location>
        <begin position="174"/>
        <end position="179"/>
    </location>
    <ligand>
        <name>NADP(+)</name>
        <dbReference type="ChEBI" id="CHEBI:58349"/>
    </ligand>
</feature>
<dbReference type="SUPFAM" id="SSF53223">
    <property type="entry name" value="Aminoacid dehydrogenase-like, N-terminal domain"/>
    <property type="match status" value="1"/>
</dbReference>
<dbReference type="NCBIfam" id="TIGR00507">
    <property type="entry name" value="aroE"/>
    <property type="match status" value="1"/>
</dbReference>
<feature type="active site" description="Proton acceptor" evidence="8">
    <location>
        <position position="90"/>
    </location>
</feature>
<dbReference type="GO" id="GO:0009423">
    <property type="term" value="P:chorismate biosynthetic process"/>
    <property type="evidence" value="ECO:0007669"/>
    <property type="project" value="UniProtKB-UniRule"/>
</dbReference>
<evidence type="ECO:0000256" key="2">
    <source>
        <dbReference type="ARBA" id="ARBA00012962"/>
    </source>
</evidence>
<dbReference type="InterPro" id="IPR046346">
    <property type="entry name" value="Aminoacid_DH-like_N_sf"/>
</dbReference>
<dbReference type="HAMAP" id="MF_00222">
    <property type="entry name" value="Shikimate_DH_AroE"/>
    <property type="match status" value="1"/>
</dbReference>
<feature type="binding site" evidence="8">
    <location>
        <position position="126"/>
    </location>
    <ligand>
        <name>shikimate</name>
        <dbReference type="ChEBI" id="CHEBI:36208"/>
    </ligand>
</feature>
<dbReference type="GO" id="GO:0050661">
    <property type="term" value="F:NADP binding"/>
    <property type="evidence" value="ECO:0007669"/>
    <property type="project" value="InterPro"/>
</dbReference>
<dbReference type="Gene3D" id="3.40.50.10860">
    <property type="entry name" value="Leucine Dehydrogenase, chain A, domain 1"/>
    <property type="match status" value="1"/>
</dbReference>
<organism evidence="12">
    <name type="scientific">candidate division WOR-3 bacterium</name>
    <dbReference type="NCBI Taxonomy" id="2052148"/>
    <lineage>
        <taxon>Bacteria</taxon>
        <taxon>Bacteria division WOR-3</taxon>
    </lineage>
</organism>
<dbReference type="InterPro" id="IPR041121">
    <property type="entry name" value="SDH_C"/>
</dbReference>
<dbReference type="PANTHER" id="PTHR21089:SF1">
    <property type="entry name" value="BIFUNCTIONAL 3-DEHYDROQUINATE DEHYDRATASE_SHIKIMATE DEHYDROGENASE, CHLOROPLASTIC"/>
    <property type="match status" value="1"/>
</dbReference>
<proteinExistence type="inferred from homology"/>
<dbReference type="GO" id="GO:0005829">
    <property type="term" value="C:cytosol"/>
    <property type="evidence" value="ECO:0007669"/>
    <property type="project" value="TreeGrafter"/>
</dbReference>
<comment type="caution">
    <text evidence="12">The sequence shown here is derived from an EMBL/GenBank/DDBJ whole genome shotgun (WGS) entry which is preliminary data.</text>
</comment>
<dbReference type="InterPro" id="IPR006151">
    <property type="entry name" value="Shikm_DH/Glu-tRNA_Rdtase"/>
</dbReference>
<dbReference type="EC" id="1.1.1.25" evidence="2 8"/>
<keyword evidence="6 8" id="KW-0057">Aromatic amino acid biosynthesis</keyword>
<feature type="binding site" evidence="8">
    <location>
        <position position="234"/>
    </location>
    <ligand>
        <name>shikimate</name>
        <dbReference type="ChEBI" id="CHEBI:36208"/>
    </ligand>
</feature>
<evidence type="ECO:0000259" key="11">
    <source>
        <dbReference type="Pfam" id="PF18317"/>
    </source>
</evidence>
<sequence>MFWCGDVTREKRPGKNPGVYQRGAAMFITGVIGYPLKHTLSPKIQNFSFKKLKIKGIYFPLCIPPDDLEDVFHRLIKLGFKGFNITNPYKMRIIKYVNSLTPVAKKIGAVNTVVIKDKKIIGDNTDVYGFADSLKEHKIELKDKKVLIIGAGGVVRACLYVLGQKKPKEIFITNRTESKIESILHIYSAKKIPFSQISQYGPGLDIVINATSVDIQDMVIPFLKPGGVYYDINYRFKLSGSKRIKLIDGISMLIHQAAHSFRLWTGYRPVNLMKRALKEV</sequence>
<feature type="binding site" evidence="8">
    <location>
        <position position="86"/>
    </location>
    <ligand>
        <name>shikimate</name>
        <dbReference type="ChEBI" id="CHEBI:36208"/>
    </ligand>
</feature>
<evidence type="ECO:0000256" key="8">
    <source>
        <dbReference type="HAMAP-Rule" id="MF_00222"/>
    </source>
</evidence>
<name>A0A7V0Z7G6_UNCW3</name>
<dbReference type="Pfam" id="PF18317">
    <property type="entry name" value="SDH_C"/>
    <property type="match status" value="1"/>
</dbReference>
<evidence type="ECO:0000259" key="10">
    <source>
        <dbReference type="Pfam" id="PF08501"/>
    </source>
</evidence>
<dbReference type="InterPro" id="IPR022893">
    <property type="entry name" value="Shikimate_DH_fam"/>
</dbReference>
<evidence type="ECO:0000256" key="7">
    <source>
        <dbReference type="ARBA" id="ARBA00049442"/>
    </source>
</evidence>
<dbReference type="InterPro" id="IPR036291">
    <property type="entry name" value="NAD(P)-bd_dom_sf"/>
</dbReference>
<feature type="binding site" evidence="8">
    <location>
        <position position="232"/>
    </location>
    <ligand>
        <name>NADP(+)</name>
        <dbReference type="ChEBI" id="CHEBI:58349"/>
    </ligand>
</feature>
<evidence type="ECO:0000256" key="5">
    <source>
        <dbReference type="ARBA" id="ARBA00023002"/>
    </source>
</evidence>
<dbReference type="AlphaFoldDB" id="A0A7V0Z7G6"/>
<dbReference type="SUPFAM" id="SSF51735">
    <property type="entry name" value="NAD(P)-binding Rossmann-fold domains"/>
    <property type="match status" value="1"/>
</dbReference>